<keyword evidence="10" id="KW-1185">Reference proteome</keyword>
<dbReference type="AlphaFoldDB" id="A0A423TNR9"/>
<reference evidence="9 10" key="2">
    <citation type="submission" date="2019-01" db="EMBL/GenBank/DDBJ databases">
        <title>The decoding of complex shrimp genome reveals the adaptation for benthos swimmer, frequently molting mechanism and breeding impact on genome.</title>
        <authorList>
            <person name="Sun Y."/>
            <person name="Gao Y."/>
            <person name="Yu Y."/>
        </authorList>
    </citation>
    <scope>NUCLEOTIDE SEQUENCE [LARGE SCALE GENOMIC DNA]</scope>
    <source>
        <tissue evidence="9">Muscle</tissue>
    </source>
</reference>
<dbReference type="GO" id="GO:0016787">
    <property type="term" value="F:hydrolase activity"/>
    <property type="evidence" value="ECO:0007669"/>
    <property type="project" value="UniProtKB-KW"/>
</dbReference>
<evidence type="ECO:0000256" key="4">
    <source>
        <dbReference type="ARBA" id="ARBA00022884"/>
    </source>
</evidence>
<organism evidence="9 10">
    <name type="scientific">Penaeus vannamei</name>
    <name type="common">Whiteleg shrimp</name>
    <name type="synonym">Litopenaeus vannamei</name>
    <dbReference type="NCBI Taxonomy" id="6689"/>
    <lineage>
        <taxon>Eukaryota</taxon>
        <taxon>Metazoa</taxon>
        <taxon>Ecdysozoa</taxon>
        <taxon>Arthropoda</taxon>
        <taxon>Crustacea</taxon>
        <taxon>Multicrustacea</taxon>
        <taxon>Malacostraca</taxon>
        <taxon>Eumalacostraca</taxon>
        <taxon>Eucarida</taxon>
        <taxon>Decapoda</taxon>
        <taxon>Dendrobranchiata</taxon>
        <taxon>Penaeoidea</taxon>
        <taxon>Penaeidae</taxon>
        <taxon>Penaeus</taxon>
    </lineage>
</organism>
<dbReference type="Pfam" id="PF00271">
    <property type="entry name" value="Helicase_C"/>
    <property type="match status" value="1"/>
</dbReference>
<evidence type="ECO:0000259" key="7">
    <source>
        <dbReference type="PROSITE" id="PS51192"/>
    </source>
</evidence>
<feature type="domain" description="Helicase C-terminal" evidence="8">
    <location>
        <begin position="359"/>
        <end position="520"/>
    </location>
</feature>
<dbReference type="Proteomes" id="UP000283509">
    <property type="component" value="Unassembled WGS sequence"/>
</dbReference>
<name>A0A423TNR9_PENVA</name>
<dbReference type="Pfam" id="PF00270">
    <property type="entry name" value="DEAD"/>
    <property type="match status" value="1"/>
</dbReference>
<feature type="domain" description="Helicase ATP-binding" evidence="7">
    <location>
        <begin position="161"/>
        <end position="329"/>
    </location>
</feature>
<dbReference type="OrthoDB" id="6372075at2759"/>
<dbReference type="SMART" id="SM00487">
    <property type="entry name" value="DEXDc"/>
    <property type="match status" value="1"/>
</dbReference>
<feature type="region of interest" description="Disordered" evidence="6">
    <location>
        <begin position="31"/>
        <end position="129"/>
    </location>
</feature>
<evidence type="ECO:0000256" key="6">
    <source>
        <dbReference type="SAM" id="MobiDB-lite"/>
    </source>
</evidence>
<gene>
    <name evidence="9" type="ORF">C7M84_003181</name>
</gene>
<keyword evidence="2 5" id="KW-0378">Hydrolase</keyword>
<comment type="domain">
    <text evidence="5">The Q motif is unique to and characteristic of the DEAD box family of RNA helicases and controls ATP binding and hydrolysis.</text>
</comment>
<dbReference type="SUPFAM" id="SSF52540">
    <property type="entry name" value="P-loop containing nucleoside triphosphate hydrolases"/>
    <property type="match status" value="2"/>
</dbReference>
<evidence type="ECO:0000256" key="2">
    <source>
        <dbReference type="ARBA" id="ARBA00022801"/>
    </source>
</evidence>
<evidence type="ECO:0000256" key="3">
    <source>
        <dbReference type="ARBA" id="ARBA00022840"/>
    </source>
</evidence>
<dbReference type="PROSITE" id="PS51194">
    <property type="entry name" value="HELICASE_CTER"/>
    <property type="match status" value="1"/>
</dbReference>
<keyword evidence="4 5" id="KW-0694">RNA-binding</keyword>
<keyword evidence="3 5" id="KW-0067">ATP-binding</keyword>
<dbReference type="GO" id="GO:0005524">
    <property type="term" value="F:ATP binding"/>
    <property type="evidence" value="ECO:0007669"/>
    <property type="project" value="UniProtKB-UniRule"/>
</dbReference>
<keyword evidence="1 5" id="KW-0547">Nucleotide-binding</keyword>
<evidence type="ECO:0000313" key="9">
    <source>
        <dbReference type="EMBL" id="ROT78093.1"/>
    </source>
</evidence>
<dbReference type="EMBL" id="QCYY01001430">
    <property type="protein sequence ID" value="ROT78093.1"/>
    <property type="molecule type" value="Genomic_DNA"/>
</dbReference>
<accession>A0A423TNR9</accession>
<dbReference type="InterPro" id="IPR014001">
    <property type="entry name" value="Helicase_ATP-bd"/>
</dbReference>
<protein>
    <recommendedName>
        <fullName evidence="5">ATP-dependent RNA helicase</fullName>
        <ecNumber evidence="5">3.6.4.13</ecNumber>
    </recommendedName>
</protein>
<evidence type="ECO:0000256" key="5">
    <source>
        <dbReference type="RuleBase" id="RU365068"/>
    </source>
</evidence>
<dbReference type="STRING" id="6689.A0A423TNR9"/>
<reference evidence="9 10" key="1">
    <citation type="submission" date="2018-04" db="EMBL/GenBank/DDBJ databases">
        <authorList>
            <person name="Zhang X."/>
            <person name="Yuan J."/>
            <person name="Li F."/>
            <person name="Xiang J."/>
        </authorList>
    </citation>
    <scope>NUCLEOTIDE SEQUENCE [LARGE SCALE GENOMIC DNA]</scope>
    <source>
        <tissue evidence="9">Muscle</tissue>
    </source>
</reference>
<dbReference type="GO" id="GO:0003723">
    <property type="term" value="F:RNA binding"/>
    <property type="evidence" value="ECO:0007669"/>
    <property type="project" value="UniProtKB-UniRule"/>
</dbReference>
<dbReference type="PANTHER" id="PTHR24031">
    <property type="entry name" value="RNA HELICASE"/>
    <property type="match status" value="1"/>
</dbReference>
<dbReference type="EC" id="3.6.4.13" evidence="5"/>
<dbReference type="GO" id="GO:0003724">
    <property type="term" value="F:RNA helicase activity"/>
    <property type="evidence" value="ECO:0007669"/>
    <property type="project" value="UniProtKB-EC"/>
</dbReference>
<dbReference type="InterPro" id="IPR011545">
    <property type="entry name" value="DEAD/DEAH_box_helicase_dom"/>
</dbReference>
<comment type="similarity">
    <text evidence="5">Belongs to the DEAD box helicase family.</text>
</comment>
<feature type="compositionally biased region" description="Basic residues" evidence="6">
    <location>
        <begin position="10"/>
        <end position="20"/>
    </location>
</feature>
<comment type="caution">
    <text evidence="9">The sequence shown here is derived from an EMBL/GenBank/DDBJ whole genome shotgun (WGS) entry which is preliminary data.</text>
</comment>
<sequence>MTKLAEGTKPKKNIVKKKKIKNAGDTVIKTNGIKKKLKKKKHPGTLEGCENGSVQKKKTKKIKKNEDVAEALDQQEDQVMDFEEEEEQAENFVEEEKAEENDLEEDQSADEETKEEKKKEEEPNQMGKQLFEDLEDLSDMMKEKLKEKGFKTLTRLQEKIIPKILSGEDVHGISKSRTGKTLAFIIPIVEMLNRIADTETGVGAIVVSPSEERALETQKVFHSFVCDLRIRARLMTSGGRMGIPYNHYALNIIVGTPEQLLEVLPFRQFKMRFLVLDDPDSITGMGATRMLKQVLNVIPEPRHTLLFSSSSNANMQSIANFTLKANPVENIPSDWQMMEPDERVQQQQQVTQPEHVPNNLEQVYIVCPTDKKFQVLFSITLKNRRRKVMVFMRDDKEVEFYGYLFFKLGLPVLYLRESQDEYKQKKSIFMFKNTKFGIMLCTTDIIKGHCFSRVDLVIQYDPPNTVSEYCERIGRVSRAPDSSALMLMMKEEKKFAKTLKKENIKLNKIKVTCLAVEDIQQKIIQLMRENEVLQEKAMDAVPDYIKSSEEFLNNTLKNPEKLDRAKVFMSFGLKASMRQVTQFFIFQPLFILGNTLPQLGHTYNHPRKMRKNLLPGRRGRQALSLSRM</sequence>
<keyword evidence="5 9" id="KW-0347">Helicase</keyword>
<dbReference type="Gene3D" id="3.40.50.300">
    <property type="entry name" value="P-loop containing nucleotide triphosphate hydrolases"/>
    <property type="match status" value="2"/>
</dbReference>
<comment type="function">
    <text evidence="5">RNA helicase.</text>
</comment>
<feature type="compositionally biased region" description="Acidic residues" evidence="6">
    <location>
        <begin position="68"/>
        <end position="113"/>
    </location>
</feature>
<evidence type="ECO:0000313" key="10">
    <source>
        <dbReference type="Proteomes" id="UP000283509"/>
    </source>
</evidence>
<comment type="catalytic activity">
    <reaction evidence="5">
        <text>ATP + H2O = ADP + phosphate + H(+)</text>
        <dbReference type="Rhea" id="RHEA:13065"/>
        <dbReference type="ChEBI" id="CHEBI:15377"/>
        <dbReference type="ChEBI" id="CHEBI:15378"/>
        <dbReference type="ChEBI" id="CHEBI:30616"/>
        <dbReference type="ChEBI" id="CHEBI:43474"/>
        <dbReference type="ChEBI" id="CHEBI:456216"/>
        <dbReference type="EC" id="3.6.4.13"/>
    </reaction>
</comment>
<evidence type="ECO:0000256" key="1">
    <source>
        <dbReference type="ARBA" id="ARBA00022741"/>
    </source>
</evidence>
<evidence type="ECO:0000259" key="8">
    <source>
        <dbReference type="PROSITE" id="PS51194"/>
    </source>
</evidence>
<feature type="region of interest" description="Disordered" evidence="6">
    <location>
        <begin position="1"/>
        <end position="20"/>
    </location>
</feature>
<feature type="compositionally biased region" description="Basic residues" evidence="6">
    <location>
        <begin position="32"/>
        <end position="43"/>
    </location>
</feature>
<dbReference type="InterPro" id="IPR027417">
    <property type="entry name" value="P-loop_NTPase"/>
</dbReference>
<proteinExistence type="inferred from homology"/>
<dbReference type="InterPro" id="IPR001650">
    <property type="entry name" value="Helicase_C-like"/>
</dbReference>
<dbReference type="PROSITE" id="PS51192">
    <property type="entry name" value="HELICASE_ATP_BIND_1"/>
    <property type="match status" value="1"/>
</dbReference>